<name>B7BEP2_9BACT</name>
<organism evidence="1 2">
    <name type="scientific">Parabacteroides johnsonii DSM 18315</name>
    <dbReference type="NCBI Taxonomy" id="537006"/>
    <lineage>
        <taxon>Bacteria</taxon>
        <taxon>Pseudomonadati</taxon>
        <taxon>Bacteroidota</taxon>
        <taxon>Bacteroidia</taxon>
        <taxon>Bacteroidales</taxon>
        <taxon>Tannerellaceae</taxon>
        <taxon>Parabacteroides</taxon>
    </lineage>
</organism>
<evidence type="ECO:0000313" key="2">
    <source>
        <dbReference type="Proteomes" id="UP000005510"/>
    </source>
</evidence>
<proteinExistence type="predicted"/>
<dbReference type="Proteomes" id="UP000005510">
    <property type="component" value="Unassembled WGS sequence"/>
</dbReference>
<dbReference type="AlphaFoldDB" id="B7BEP2"/>
<accession>B7BEP2</accession>
<sequence length="42" mass="4916">MVVCFAISVFCFDEYFSLFVPRFWGTVFCPSLSLWGTIWGQK</sequence>
<gene>
    <name evidence="1" type="ORF">PRABACTJOHN_03522</name>
</gene>
<protein>
    <submittedName>
        <fullName evidence="1">Uncharacterized protein</fullName>
    </submittedName>
</protein>
<dbReference type="HOGENOM" id="CLU_3255250_0_0_10"/>
<reference evidence="1 2" key="2">
    <citation type="submission" date="2008-10" db="EMBL/GenBank/DDBJ databases">
        <authorList>
            <person name="Fulton L."/>
            <person name="Clifton S."/>
            <person name="Fulton B."/>
            <person name="Xu J."/>
            <person name="Minx P."/>
            <person name="Pepin K.H."/>
            <person name="Johnson M."/>
            <person name="Bhonagiri V."/>
            <person name="Nash W.E."/>
            <person name="Mardis E.R."/>
            <person name="Wilson R.K."/>
        </authorList>
    </citation>
    <scope>NUCLEOTIDE SEQUENCE [LARGE SCALE GENOMIC DNA]</scope>
    <source>
        <strain evidence="1 2">DSM 18315</strain>
    </source>
</reference>
<dbReference type="EMBL" id="ABYH01000371">
    <property type="protein sequence ID" value="EEC95112.1"/>
    <property type="molecule type" value="Genomic_DNA"/>
</dbReference>
<comment type="caution">
    <text evidence="1">The sequence shown here is derived from an EMBL/GenBank/DDBJ whole genome shotgun (WGS) entry which is preliminary data.</text>
</comment>
<reference evidence="1 2" key="1">
    <citation type="submission" date="2008-10" db="EMBL/GenBank/DDBJ databases">
        <title>Draft genome sequence of Parabacteroides johnsonii (DSM 18315).</title>
        <authorList>
            <person name="Sudarsanam P."/>
            <person name="Ley R."/>
            <person name="Guruge J."/>
            <person name="Turnbaugh P.J."/>
            <person name="Mahowald M."/>
            <person name="Liep D."/>
            <person name="Gordon J."/>
        </authorList>
    </citation>
    <scope>NUCLEOTIDE SEQUENCE [LARGE SCALE GENOMIC DNA]</scope>
    <source>
        <strain evidence="1 2">DSM 18315</strain>
    </source>
</reference>
<evidence type="ECO:0000313" key="1">
    <source>
        <dbReference type="EMBL" id="EEC95112.1"/>
    </source>
</evidence>
<dbReference type="STRING" id="537006.PRABACTJOHN_03522"/>